<evidence type="ECO:0000256" key="1">
    <source>
        <dbReference type="SAM" id="MobiDB-lite"/>
    </source>
</evidence>
<dbReference type="AlphaFoldDB" id="A0A2H0BEC6"/>
<dbReference type="Proteomes" id="UP000229794">
    <property type="component" value="Unassembled WGS sequence"/>
</dbReference>
<organism evidence="3 4">
    <name type="scientific">Candidatus Zambryskibacteria bacterium CG22_combo_CG10-13_8_21_14_all_42_17</name>
    <dbReference type="NCBI Taxonomy" id="1975118"/>
    <lineage>
        <taxon>Bacteria</taxon>
        <taxon>Candidatus Zambryskiibacteriota</taxon>
    </lineage>
</organism>
<evidence type="ECO:0000313" key="4">
    <source>
        <dbReference type="Proteomes" id="UP000229794"/>
    </source>
</evidence>
<reference evidence="3 4" key="1">
    <citation type="submission" date="2017-09" db="EMBL/GenBank/DDBJ databases">
        <title>Depth-based differentiation of microbial function through sediment-hosted aquifers and enrichment of novel symbionts in the deep terrestrial subsurface.</title>
        <authorList>
            <person name="Probst A.J."/>
            <person name="Ladd B."/>
            <person name="Jarett J.K."/>
            <person name="Geller-Mcgrath D.E."/>
            <person name="Sieber C.M."/>
            <person name="Emerson J.B."/>
            <person name="Anantharaman K."/>
            <person name="Thomas B.C."/>
            <person name="Malmstrom R."/>
            <person name="Stieglmeier M."/>
            <person name="Klingl A."/>
            <person name="Woyke T."/>
            <person name="Ryan C.M."/>
            <person name="Banfield J.F."/>
        </authorList>
    </citation>
    <scope>NUCLEOTIDE SEQUENCE [LARGE SCALE GENOMIC DNA]</scope>
    <source>
        <strain evidence="3">CG22_combo_CG10-13_8_21_14_all_42_17</strain>
    </source>
</reference>
<comment type="caution">
    <text evidence="3">The sequence shown here is derived from an EMBL/GenBank/DDBJ whole genome shotgun (WGS) entry which is preliminary data.</text>
</comment>
<keyword evidence="2" id="KW-0472">Membrane</keyword>
<sequence length="236" mass="26390">MEPKFQSSFIPKGPAVTTAPNTPLKGRKSEGKSFFGYIALLIFSLSVIFAVGVFGYKYYLKYSIQRMGGNLENARATLQSDVIRELTRLDNRIISSKELIARHQIVSPLFEFLEIYTPQTVRFSDFNYSIADQGIQLSMKGEARGYAALAFQADIFDNSQYFENPVFSDLTLNEKGDVTFSFKAILDPDLVSYQRKVQQIGVPPVEPVEQVEVVEEAPVSTSTDASLPSTQNQTQN</sequence>
<accession>A0A2H0BEC6</accession>
<evidence type="ECO:0000256" key="2">
    <source>
        <dbReference type="SAM" id="Phobius"/>
    </source>
</evidence>
<evidence type="ECO:0000313" key="3">
    <source>
        <dbReference type="EMBL" id="PIP56015.1"/>
    </source>
</evidence>
<gene>
    <name evidence="3" type="ORF">COX06_00055</name>
</gene>
<feature type="region of interest" description="Disordered" evidence="1">
    <location>
        <begin position="215"/>
        <end position="236"/>
    </location>
</feature>
<evidence type="ECO:0008006" key="5">
    <source>
        <dbReference type="Google" id="ProtNLM"/>
    </source>
</evidence>
<protein>
    <recommendedName>
        <fullName evidence="5">PilN domain-containing protein</fullName>
    </recommendedName>
</protein>
<keyword evidence="2" id="KW-1133">Transmembrane helix</keyword>
<feature type="region of interest" description="Disordered" evidence="1">
    <location>
        <begin position="1"/>
        <end position="24"/>
    </location>
</feature>
<feature type="transmembrane region" description="Helical" evidence="2">
    <location>
        <begin position="34"/>
        <end position="56"/>
    </location>
</feature>
<feature type="compositionally biased region" description="Polar residues" evidence="1">
    <location>
        <begin position="220"/>
        <end position="236"/>
    </location>
</feature>
<name>A0A2H0BEC6_9BACT</name>
<keyword evidence="2" id="KW-0812">Transmembrane</keyword>
<dbReference type="EMBL" id="PCST01000002">
    <property type="protein sequence ID" value="PIP56015.1"/>
    <property type="molecule type" value="Genomic_DNA"/>
</dbReference>
<proteinExistence type="predicted"/>